<organism evidence="1 2">
    <name type="scientific">Candidatus Falkowbacteria bacterium CG1_02_41_21</name>
    <dbReference type="NCBI Taxonomy" id="1805147"/>
    <lineage>
        <taxon>Bacteria</taxon>
        <taxon>Candidatus Falkowiibacteriota</taxon>
    </lineage>
</organism>
<dbReference type="AlphaFoldDB" id="A0A1J4T8Y0"/>
<evidence type="ECO:0000313" key="1">
    <source>
        <dbReference type="EMBL" id="OIO07347.1"/>
    </source>
</evidence>
<comment type="caution">
    <text evidence="1">The sequence shown here is derived from an EMBL/GenBank/DDBJ whole genome shotgun (WGS) entry which is preliminary data.</text>
</comment>
<reference evidence="1 2" key="1">
    <citation type="journal article" date="2016" name="Environ. Microbiol.">
        <title>Genomic resolution of a cold subsurface aquifer community provides metabolic insights for novel microbes adapted to high CO concentrations.</title>
        <authorList>
            <person name="Probst A.J."/>
            <person name="Castelle C.J."/>
            <person name="Singh A."/>
            <person name="Brown C.T."/>
            <person name="Anantharaman K."/>
            <person name="Sharon I."/>
            <person name="Hug L.A."/>
            <person name="Burstein D."/>
            <person name="Emerson J.B."/>
            <person name="Thomas B.C."/>
            <person name="Banfield J.F."/>
        </authorList>
    </citation>
    <scope>NUCLEOTIDE SEQUENCE [LARGE SCALE GENOMIC DNA]</scope>
    <source>
        <strain evidence="1">CG1_02_41_21</strain>
    </source>
</reference>
<dbReference type="Proteomes" id="UP000182860">
    <property type="component" value="Unassembled WGS sequence"/>
</dbReference>
<proteinExistence type="predicted"/>
<sequence>MHYILAAIIRFDENETEKVMDFLTEAKPNFILAVSKQLEKPLLLFDAKFLDGEKENVTAKLDEWEIDDIITPENFLDNLLETESVPQALLTPELKWIDSERSHTNSEDESWEDKIKKIVLSAGESCLVVLIRCHI</sequence>
<name>A0A1J4T8Y0_9BACT</name>
<protein>
    <submittedName>
        <fullName evidence="1">Uncharacterized protein</fullName>
    </submittedName>
</protein>
<dbReference type="EMBL" id="MNUV01000042">
    <property type="protein sequence ID" value="OIO07347.1"/>
    <property type="molecule type" value="Genomic_DNA"/>
</dbReference>
<gene>
    <name evidence="1" type="ORF">AUJ35_02250</name>
</gene>
<evidence type="ECO:0000313" key="2">
    <source>
        <dbReference type="Proteomes" id="UP000182860"/>
    </source>
</evidence>
<accession>A0A1J4T8Y0</accession>